<evidence type="ECO:0000256" key="5">
    <source>
        <dbReference type="SAM" id="MobiDB-lite"/>
    </source>
</evidence>
<proteinExistence type="inferred from homology"/>
<reference evidence="7" key="1">
    <citation type="journal article" date="2020" name="Fungal Divers.">
        <title>Resolving the Mortierellaceae phylogeny through synthesis of multi-gene phylogenetics and phylogenomics.</title>
        <authorList>
            <person name="Vandepol N."/>
            <person name="Liber J."/>
            <person name="Desiro A."/>
            <person name="Na H."/>
            <person name="Kennedy M."/>
            <person name="Barry K."/>
            <person name="Grigoriev I.V."/>
            <person name="Miller A.N."/>
            <person name="O'Donnell K."/>
            <person name="Stajich J.E."/>
            <person name="Bonito G."/>
        </authorList>
    </citation>
    <scope>NUCLEOTIDE SEQUENCE</scope>
    <source>
        <strain evidence="7">KOD1015</strain>
    </source>
</reference>
<name>A0A9P6FSM7_9FUNG</name>
<dbReference type="InterPro" id="IPR039481">
    <property type="entry name" value="EXOC2/Sec5_N_dom"/>
</dbReference>
<evidence type="ECO:0000259" key="6">
    <source>
        <dbReference type="Pfam" id="PF15469"/>
    </source>
</evidence>
<keyword evidence="8" id="KW-1185">Reference proteome</keyword>
<feature type="region of interest" description="Disordered" evidence="5">
    <location>
        <begin position="256"/>
        <end position="281"/>
    </location>
</feature>
<dbReference type="PANTHER" id="PTHR13043:SF1">
    <property type="entry name" value="EXOCYST COMPLEX COMPONENT 2"/>
    <property type="match status" value="1"/>
</dbReference>
<sequence length="918" mass="103944">MDSSRDVQDIELLRHYHLDKINPDKWVDEEDLPSWVHDDEINNDPHGGRTTPRDRRANASVVDDETSTLSEQVDLLGLVKGNIFKSKNIRSGDTHLISSTQKSFNPQRYLYAVHAETSYDDLVAGVDNLKVSMTRRSAALRVLVQNNFDRFVSAKNVIDSVYDDMKEKTLNESQDYGTHKLNSILRESYGKAHEVINPVLERREKIEKLRSTLGLLEPYRLFFNLPSTLQESIKQGKYQQAARDYNKGRVLLAQAFPTNTPTGSGPGSSGGDSPSTHSSSTLIETKRKVFDRVWSEVERIVGRLRTDLECQLEEPWRGMEEHERNIKLLYELDTATDPVWHCLSSQYRWIKKIMTESYEEQVHLLEELRKKEDLVNTHIMSMSGRTDLFKQILEALRSTEFETTFGKRAEVKVWIAINTSVKTLSELLLRLLPDFWKLATTYMDGRIQKVQKRRTGAAVDPQKITQCNAMVKDVLELYSSQLRHILIDTLVPEYQIVSEVDEDGSERTVDHTPRTVSAVVTGLFLGKIITEVSNCVNDINGLSLRGGSFMVLVDLMMEIRWKFLDVLCYNWAKDAEVFYRHEDWTLHAENSQITVFVGLFCDFHEHCLNSAYKFASIWTATTEDSVPSDDVLAVIPTDHTDKIRKTFLGSLYSFLDGLVHLAFADADRPNSNSKSNTGASAVGTIENIIAKKAKVIDTSELDSRILVTVSNLNELKAATIPRLLKEIEKTCGLQMADDGVTLVDAVNQLDNILFEDYIKRKAVVTNRLITDGILYGGVDWGSLPVPTAVQSYIYEALLSLVVVHAQITEIAPPLVHRALSALLVNMTQDCLRCFQDIKEFGKGGLLQVTLEMEFMNHTMVQYQSPASGELLQQIYTTIDNAFKPQGGSLENDMLGLRKVLSDSRHATQTQFKCFKKPK</sequence>
<evidence type="ECO:0000256" key="1">
    <source>
        <dbReference type="ARBA" id="ARBA00010578"/>
    </source>
</evidence>
<comment type="subunit">
    <text evidence="4">Component of the exocyst complex.</text>
</comment>
<feature type="compositionally biased region" description="Low complexity" evidence="5">
    <location>
        <begin position="271"/>
        <end position="281"/>
    </location>
</feature>
<feature type="region of interest" description="Disordered" evidence="5">
    <location>
        <begin position="36"/>
        <end position="64"/>
    </location>
</feature>
<dbReference type="InterPro" id="IPR029175">
    <property type="entry name" value="EXOC2/Sec5"/>
</dbReference>
<evidence type="ECO:0000313" key="7">
    <source>
        <dbReference type="EMBL" id="KAF9580669.1"/>
    </source>
</evidence>
<evidence type="ECO:0000256" key="3">
    <source>
        <dbReference type="ARBA" id="ARBA00022483"/>
    </source>
</evidence>
<feature type="domain" description="Exocyst complex component EXOC2/Sec5 N-terminal" evidence="6">
    <location>
        <begin position="82"/>
        <end position="914"/>
    </location>
</feature>
<evidence type="ECO:0000256" key="4">
    <source>
        <dbReference type="RuleBase" id="RU365069"/>
    </source>
</evidence>
<protein>
    <recommendedName>
        <fullName evidence="4">Exocyst complex component SEC5</fullName>
    </recommendedName>
</protein>
<dbReference type="GO" id="GO:0000145">
    <property type="term" value="C:exocyst"/>
    <property type="evidence" value="ECO:0007669"/>
    <property type="project" value="UniProtKB-UniRule"/>
</dbReference>
<comment type="similarity">
    <text evidence="1 4">Belongs to the SEC5 family.</text>
</comment>
<evidence type="ECO:0000313" key="8">
    <source>
        <dbReference type="Proteomes" id="UP000780801"/>
    </source>
</evidence>
<keyword evidence="2 4" id="KW-0813">Transport</keyword>
<dbReference type="GO" id="GO:0015031">
    <property type="term" value="P:protein transport"/>
    <property type="evidence" value="ECO:0007669"/>
    <property type="project" value="UniProtKB-KW"/>
</dbReference>
<evidence type="ECO:0000256" key="2">
    <source>
        <dbReference type="ARBA" id="ARBA00022448"/>
    </source>
</evidence>
<accession>A0A9P6FSM7</accession>
<comment type="function">
    <text evidence="4">Component of the exocyst complex involved in the docking of exocytic vesicles with fusion sites on the plasma membrane.</text>
</comment>
<dbReference type="GO" id="GO:0006893">
    <property type="term" value="P:Golgi to plasma membrane transport"/>
    <property type="evidence" value="ECO:0007669"/>
    <property type="project" value="UniProtKB-UniRule"/>
</dbReference>
<comment type="caution">
    <text evidence="7">The sequence shown here is derived from an EMBL/GenBank/DDBJ whole genome shotgun (WGS) entry which is preliminary data.</text>
</comment>
<keyword evidence="3 4" id="KW-0268">Exocytosis</keyword>
<dbReference type="PANTHER" id="PTHR13043">
    <property type="entry name" value="EXOCYST COMPLEX COMPONENT SEC5"/>
    <property type="match status" value="1"/>
</dbReference>
<dbReference type="Pfam" id="PF15469">
    <property type="entry name" value="Sec5"/>
    <property type="match status" value="1"/>
</dbReference>
<dbReference type="OrthoDB" id="26242at2759"/>
<keyword evidence="4" id="KW-0653">Protein transport</keyword>
<dbReference type="Proteomes" id="UP000780801">
    <property type="component" value="Unassembled WGS sequence"/>
</dbReference>
<gene>
    <name evidence="7" type="ORF">BGW38_002589</name>
</gene>
<dbReference type="AlphaFoldDB" id="A0A9P6FSM7"/>
<organism evidence="7 8">
    <name type="scientific">Lunasporangiospora selenospora</name>
    <dbReference type="NCBI Taxonomy" id="979761"/>
    <lineage>
        <taxon>Eukaryota</taxon>
        <taxon>Fungi</taxon>
        <taxon>Fungi incertae sedis</taxon>
        <taxon>Mucoromycota</taxon>
        <taxon>Mortierellomycotina</taxon>
        <taxon>Mortierellomycetes</taxon>
        <taxon>Mortierellales</taxon>
        <taxon>Mortierellaceae</taxon>
        <taxon>Lunasporangiospora</taxon>
    </lineage>
</organism>
<dbReference type="GO" id="GO:0006887">
    <property type="term" value="P:exocytosis"/>
    <property type="evidence" value="ECO:0007669"/>
    <property type="project" value="UniProtKB-KW"/>
</dbReference>
<dbReference type="EMBL" id="JAABOA010001918">
    <property type="protein sequence ID" value="KAF9580669.1"/>
    <property type="molecule type" value="Genomic_DNA"/>
</dbReference>